<protein>
    <recommendedName>
        <fullName evidence="1">Reverse transcriptase domain-containing protein</fullName>
    </recommendedName>
</protein>
<evidence type="ECO:0000313" key="2">
    <source>
        <dbReference type="EMBL" id="VDH93496.1"/>
    </source>
</evidence>
<accession>A0A8B6BQA6</accession>
<evidence type="ECO:0000259" key="1">
    <source>
        <dbReference type="PROSITE" id="PS50878"/>
    </source>
</evidence>
<reference evidence="2" key="1">
    <citation type="submission" date="2018-11" db="EMBL/GenBank/DDBJ databases">
        <authorList>
            <person name="Alioto T."/>
            <person name="Alioto T."/>
        </authorList>
    </citation>
    <scope>NUCLEOTIDE SEQUENCE</scope>
</reference>
<organism evidence="2 3">
    <name type="scientific">Mytilus galloprovincialis</name>
    <name type="common">Mediterranean mussel</name>
    <dbReference type="NCBI Taxonomy" id="29158"/>
    <lineage>
        <taxon>Eukaryota</taxon>
        <taxon>Metazoa</taxon>
        <taxon>Spiralia</taxon>
        <taxon>Lophotrochozoa</taxon>
        <taxon>Mollusca</taxon>
        <taxon>Bivalvia</taxon>
        <taxon>Autobranchia</taxon>
        <taxon>Pteriomorphia</taxon>
        <taxon>Mytilida</taxon>
        <taxon>Mytiloidea</taxon>
        <taxon>Mytilidae</taxon>
        <taxon>Mytilinae</taxon>
        <taxon>Mytilus</taxon>
    </lineage>
</organism>
<name>A0A8B6BQA6_MYTGA</name>
<dbReference type="OrthoDB" id="5953030at2759"/>
<feature type="domain" description="Reverse transcriptase" evidence="1">
    <location>
        <begin position="1"/>
        <end position="79"/>
    </location>
</feature>
<dbReference type="EMBL" id="UYJE01000467">
    <property type="protein sequence ID" value="VDH93496.1"/>
    <property type="molecule type" value="Genomic_DNA"/>
</dbReference>
<comment type="caution">
    <text evidence="2">The sequence shown here is derived from an EMBL/GenBank/DDBJ whole genome shotgun (WGS) entry which is preliminary data.</text>
</comment>
<dbReference type="PROSITE" id="PS50878">
    <property type="entry name" value="RT_POL"/>
    <property type="match status" value="1"/>
</dbReference>
<dbReference type="InterPro" id="IPR000477">
    <property type="entry name" value="RT_dom"/>
</dbReference>
<keyword evidence="3" id="KW-1185">Reference proteome</keyword>
<evidence type="ECO:0000313" key="3">
    <source>
        <dbReference type="Proteomes" id="UP000596742"/>
    </source>
</evidence>
<gene>
    <name evidence="2" type="ORF">MGAL_10B083994</name>
</gene>
<dbReference type="AlphaFoldDB" id="A0A8B6BQA6"/>
<sequence>MYKLTKSYLYNRRARVLVDGQCGEKVIFKQGVPQGGVLPPTLCILFMNDLVPELPKRGTLSTVRRRSCSLVFRIVCNYS</sequence>
<proteinExistence type="predicted"/>
<dbReference type="Proteomes" id="UP000596742">
    <property type="component" value="Unassembled WGS sequence"/>
</dbReference>